<sequence length="374" mass="40773">MPPRKRSAVVNDRPKRAKRTKKTSPSEISEVTPPLPATSSTASHSQNVKNSSLDVSSLSSTISAAVSEALQAAFPGDNIAANLKNSVPDTSNPVSPSVDDEVRAITGDNSFSGIGGVPAQAGLAEPQPQQIFTGIVVGLPARVSAKLKAKIWANEYVDFGALPFSSPQNEGKYSLSMTPSAGPQCSPQFTLEPSQFNKKITSIHQWASAFHIFVSVYAERFSSETPSLMKYCEVVRDLAFKSGDWLWYDEHFCYIRQSNPALYPWDQIHWELWLRAANSFRRPQSFTNKFQTQTRQRFRPPPFPKGTCWAFQAGKHCPGCQYDHSCFKCGAKHPGSQCAIQAITPHFRGKGKGGPTQALGSTKSPGYPGKSGSS</sequence>
<feature type="region of interest" description="Disordered" evidence="1">
    <location>
        <begin position="349"/>
        <end position="374"/>
    </location>
</feature>
<feature type="compositionally biased region" description="Polar residues" evidence="1">
    <location>
        <begin position="37"/>
        <end position="48"/>
    </location>
</feature>
<dbReference type="PANTHER" id="PTHR35558:SF1">
    <property type="entry name" value="ENDONUCLEASE_EXONUCLEASE_PHOSPHATASE DOMAIN-CONTAINING PROTEIN"/>
    <property type="match status" value="1"/>
</dbReference>
<dbReference type="EMBL" id="CALNXJ010000026">
    <property type="protein sequence ID" value="CAH3131901.1"/>
    <property type="molecule type" value="Genomic_DNA"/>
</dbReference>
<keyword evidence="3" id="KW-1185">Reference proteome</keyword>
<accession>A0AAU9WZI4</accession>
<dbReference type="Proteomes" id="UP001159428">
    <property type="component" value="Unassembled WGS sequence"/>
</dbReference>
<feature type="region of interest" description="Disordered" evidence="1">
    <location>
        <begin position="1"/>
        <end position="48"/>
    </location>
</feature>
<gene>
    <name evidence="2" type="ORF">PMEA_00014886</name>
</gene>
<evidence type="ECO:0000313" key="3">
    <source>
        <dbReference type="Proteomes" id="UP001159428"/>
    </source>
</evidence>
<dbReference type="AlphaFoldDB" id="A0AAU9WZI4"/>
<evidence type="ECO:0000313" key="2">
    <source>
        <dbReference type="EMBL" id="CAH3131901.1"/>
    </source>
</evidence>
<protein>
    <submittedName>
        <fullName evidence="2">Uncharacterized protein</fullName>
    </submittedName>
</protein>
<reference evidence="2 3" key="1">
    <citation type="submission" date="2022-05" db="EMBL/GenBank/DDBJ databases">
        <authorList>
            <consortium name="Genoscope - CEA"/>
            <person name="William W."/>
        </authorList>
    </citation>
    <scope>NUCLEOTIDE SEQUENCE [LARGE SCALE GENOMIC DNA]</scope>
</reference>
<dbReference type="PANTHER" id="PTHR35558">
    <property type="entry name" value="SGNH_HYDRO DOMAIN-CONTAINING PROTEIN"/>
    <property type="match status" value="1"/>
</dbReference>
<organism evidence="2 3">
    <name type="scientific">Pocillopora meandrina</name>
    <dbReference type="NCBI Taxonomy" id="46732"/>
    <lineage>
        <taxon>Eukaryota</taxon>
        <taxon>Metazoa</taxon>
        <taxon>Cnidaria</taxon>
        <taxon>Anthozoa</taxon>
        <taxon>Hexacorallia</taxon>
        <taxon>Scleractinia</taxon>
        <taxon>Astrocoeniina</taxon>
        <taxon>Pocilloporidae</taxon>
        <taxon>Pocillopora</taxon>
    </lineage>
</organism>
<evidence type="ECO:0000256" key="1">
    <source>
        <dbReference type="SAM" id="MobiDB-lite"/>
    </source>
</evidence>
<feature type="compositionally biased region" description="Low complexity" evidence="1">
    <location>
        <begin position="360"/>
        <end position="374"/>
    </location>
</feature>
<comment type="caution">
    <text evidence="2">The sequence shown here is derived from an EMBL/GenBank/DDBJ whole genome shotgun (WGS) entry which is preliminary data.</text>
</comment>
<proteinExistence type="predicted"/>
<name>A0AAU9WZI4_9CNID</name>